<reference evidence="2" key="2">
    <citation type="journal article" date="2021" name="PeerJ">
        <title>Extensive microbial diversity within the chicken gut microbiome revealed by metagenomics and culture.</title>
        <authorList>
            <person name="Gilroy R."/>
            <person name="Ravi A."/>
            <person name="Getino M."/>
            <person name="Pursley I."/>
            <person name="Horton D.L."/>
            <person name="Alikhan N.F."/>
            <person name="Baker D."/>
            <person name="Gharbi K."/>
            <person name="Hall N."/>
            <person name="Watson M."/>
            <person name="Adriaenssens E.M."/>
            <person name="Foster-Nyarko E."/>
            <person name="Jarju S."/>
            <person name="Secka A."/>
            <person name="Antonio M."/>
            <person name="Oren A."/>
            <person name="Chaudhuri R.R."/>
            <person name="La Ragione R."/>
            <person name="Hildebrand F."/>
            <person name="Pallen M.J."/>
        </authorList>
    </citation>
    <scope>NUCLEOTIDE SEQUENCE</scope>
    <source>
        <strain evidence="2">ChiGjej3B3-5194</strain>
    </source>
</reference>
<accession>A0A9D1FF51</accession>
<dbReference type="EMBL" id="DVJI01000003">
    <property type="protein sequence ID" value="HIS70445.1"/>
    <property type="molecule type" value="Genomic_DNA"/>
</dbReference>
<comment type="caution">
    <text evidence="2">The sequence shown here is derived from an EMBL/GenBank/DDBJ whole genome shotgun (WGS) entry which is preliminary data.</text>
</comment>
<feature type="signal peptide" evidence="1">
    <location>
        <begin position="1"/>
        <end position="30"/>
    </location>
</feature>
<evidence type="ECO:0008006" key="4">
    <source>
        <dbReference type="Google" id="ProtNLM"/>
    </source>
</evidence>
<reference evidence="2" key="1">
    <citation type="submission" date="2020-10" db="EMBL/GenBank/DDBJ databases">
        <authorList>
            <person name="Gilroy R."/>
        </authorList>
    </citation>
    <scope>NUCLEOTIDE SEQUENCE</scope>
    <source>
        <strain evidence="2">ChiGjej3B3-5194</strain>
    </source>
</reference>
<protein>
    <recommendedName>
        <fullName evidence="4">Chitin-binding type-2 domain-containing protein</fullName>
    </recommendedName>
</protein>
<evidence type="ECO:0000313" key="3">
    <source>
        <dbReference type="Proteomes" id="UP000886742"/>
    </source>
</evidence>
<organism evidence="2 3">
    <name type="scientific">Candidatus Enterousia intestinigallinarum</name>
    <dbReference type="NCBI Taxonomy" id="2840790"/>
    <lineage>
        <taxon>Bacteria</taxon>
        <taxon>Pseudomonadati</taxon>
        <taxon>Pseudomonadota</taxon>
        <taxon>Alphaproteobacteria</taxon>
        <taxon>Candidatus Enterousia</taxon>
    </lineage>
</organism>
<feature type="chain" id="PRO_5039133187" description="Chitin-binding type-2 domain-containing protein" evidence="1">
    <location>
        <begin position="31"/>
        <end position="95"/>
    </location>
</feature>
<name>A0A9D1FF51_9PROT</name>
<dbReference type="AlphaFoldDB" id="A0A9D1FF51"/>
<keyword evidence="1" id="KW-0732">Signal</keyword>
<dbReference type="Proteomes" id="UP000886742">
    <property type="component" value="Unassembled WGS sequence"/>
</dbReference>
<evidence type="ECO:0000256" key="1">
    <source>
        <dbReference type="SAM" id="SignalP"/>
    </source>
</evidence>
<sequence>MKQIPIYFLAVTAVCVVASMRNAVALPALACLSAQQCSDRIFSGCCCPNGRTGTAYNCPNGWAYDTSQKICTRSATSGSDSTGSYTYTANCYYSN</sequence>
<gene>
    <name evidence="2" type="ORF">IAD02_00440</name>
</gene>
<evidence type="ECO:0000313" key="2">
    <source>
        <dbReference type="EMBL" id="HIS70445.1"/>
    </source>
</evidence>
<proteinExistence type="predicted"/>